<dbReference type="PANTHER" id="PTHR23037">
    <property type="entry name" value="CYTOKINE RECEPTOR"/>
    <property type="match status" value="1"/>
</dbReference>
<feature type="transmembrane region" description="Helical" evidence="7">
    <location>
        <begin position="239"/>
        <end position="259"/>
    </location>
</feature>
<dbReference type="PANTHER" id="PTHR23037:SF42">
    <property type="entry name" value="CYTOKINE RECEPTOR COMMON SUBUNIT GAMMA ISOFORM X1-RELATED"/>
    <property type="match status" value="1"/>
</dbReference>
<dbReference type="GO" id="GO:0004896">
    <property type="term" value="F:cytokine receptor activity"/>
    <property type="evidence" value="ECO:0007669"/>
    <property type="project" value="TreeGrafter"/>
</dbReference>
<evidence type="ECO:0000256" key="1">
    <source>
        <dbReference type="ARBA" id="ARBA00004167"/>
    </source>
</evidence>
<evidence type="ECO:0000313" key="9">
    <source>
        <dbReference type="Ensembl" id="ENSPNAP00000039638.1"/>
    </source>
</evidence>
<dbReference type="InterPro" id="IPR036116">
    <property type="entry name" value="FN3_sf"/>
</dbReference>
<dbReference type="Gene3D" id="2.60.40.10">
    <property type="entry name" value="Immunoglobulins"/>
    <property type="match status" value="2"/>
</dbReference>
<evidence type="ECO:0008006" key="11">
    <source>
        <dbReference type="Google" id="ProtNLM"/>
    </source>
</evidence>
<organism evidence="9 10">
    <name type="scientific">Pygocentrus nattereri</name>
    <name type="common">Red-bellied piranha</name>
    <dbReference type="NCBI Taxonomy" id="42514"/>
    <lineage>
        <taxon>Eukaryota</taxon>
        <taxon>Metazoa</taxon>
        <taxon>Chordata</taxon>
        <taxon>Craniata</taxon>
        <taxon>Vertebrata</taxon>
        <taxon>Euteleostomi</taxon>
        <taxon>Actinopterygii</taxon>
        <taxon>Neopterygii</taxon>
        <taxon>Teleostei</taxon>
        <taxon>Ostariophysi</taxon>
        <taxon>Characiformes</taxon>
        <taxon>Characoidei</taxon>
        <taxon>Pygocentrus</taxon>
    </lineage>
</organism>
<accession>A0AAR2IJ83</accession>
<reference evidence="9" key="3">
    <citation type="submission" date="2025-09" db="UniProtKB">
        <authorList>
            <consortium name="Ensembl"/>
        </authorList>
    </citation>
    <scope>IDENTIFICATION</scope>
</reference>
<name>A0AAR2IJ83_PYGNA</name>
<evidence type="ECO:0000256" key="2">
    <source>
        <dbReference type="ARBA" id="ARBA00022692"/>
    </source>
</evidence>
<keyword evidence="2 7" id="KW-0812">Transmembrane</keyword>
<dbReference type="InterPro" id="IPR013783">
    <property type="entry name" value="Ig-like_fold"/>
</dbReference>
<gene>
    <name evidence="9" type="primary">CNTFR</name>
</gene>
<keyword evidence="10" id="KW-1185">Reference proteome</keyword>
<dbReference type="SUPFAM" id="SSF49265">
    <property type="entry name" value="Fibronectin type III"/>
    <property type="match status" value="1"/>
</dbReference>
<feature type="signal peptide" evidence="8">
    <location>
        <begin position="1"/>
        <end position="18"/>
    </location>
</feature>
<evidence type="ECO:0000256" key="8">
    <source>
        <dbReference type="SAM" id="SignalP"/>
    </source>
</evidence>
<dbReference type="Proteomes" id="UP001501920">
    <property type="component" value="Chromosome 3"/>
</dbReference>
<evidence type="ECO:0000256" key="6">
    <source>
        <dbReference type="ARBA" id="ARBA00023170"/>
    </source>
</evidence>
<keyword evidence="5 7" id="KW-0472">Membrane</keyword>
<proteinExistence type="predicted"/>
<feature type="chain" id="PRO_5043759031" description="Fibronectin type-III domain-containing protein" evidence="8">
    <location>
        <begin position="19"/>
        <end position="389"/>
    </location>
</feature>
<dbReference type="AlphaFoldDB" id="A0AAR2IJ83"/>
<protein>
    <recommendedName>
        <fullName evidence="11">Fibronectin type-III domain-containing protein</fullName>
    </recommendedName>
</protein>
<evidence type="ECO:0000256" key="5">
    <source>
        <dbReference type="ARBA" id="ARBA00023136"/>
    </source>
</evidence>
<evidence type="ECO:0000256" key="3">
    <source>
        <dbReference type="ARBA" id="ARBA00022729"/>
    </source>
</evidence>
<reference evidence="9 10" key="1">
    <citation type="submission" date="2020-10" db="EMBL/GenBank/DDBJ databases">
        <title>Pygocentrus nattereri (red-bellied piranha) genome, fPygNat1, primary haplotype.</title>
        <authorList>
            <person name="Myers G."/>
            <person name="Meyer A."/>
            <person name="Karagic N."/>
            <person name="Pippel M."/>
            <person name="Winkler S."/>
            <person name="Tracey A."/>
            <person name="Wood J."/>
            <person name="Formenti G."/>
            <person name="Howe K."/>
            <person name="Fedrigo O."/>
            <person name="Jarvis E.D."/>
        </authorList>
    </citation>
    <scope>NUCLEOTIDE SEQUENCE [LARGE SCALE GENOMIC DNA]</scope>
</reference>
<reference evidence="9" key="2">
    <citation type="submission" date="2025-08" db="UniProtKB">
        <authorList>
            <consortium name="Ensembl"/>
        </authorList>
    </citation>
    <scope>IDENTIFICATION</scope>
</reference>
<dbReference type="Ensembl" id="ENSPNAT00000055321.1">
    <property type="protein sequence ID" value="ENSPNAP00000039638.1"/>
    <property type="gene ID" value="ENSPNAG00000035839.1"/>
</dbReference>
<dbReference type="GO" id="GO:0009897">
    <property type="term" value="C:external side of plasma membrane"/>
    <property type="evidence" value="ECO:0007669"/>
    <property type="project" value="TreeGrafter"/>
</dbReference>
<keyword evidence="4 7" id="KW-1133">Transmembrane helix</keyword>
<comment type="subcellular location">
    <subcellularLocation>
        <location evidence="1">Membrane</location>
        <topology evidence="1">Single-pass membrane protein</topology>
    </subcellularLocation>
</comment>
<sequence length="389" mass="44176">MRFVLLCLSFVRFSHLWGNPMSLEGNYSLECLNDYLFTITCVLNVSSNLLPHGATSWLEFNDYREPYQCVLKVQAHSWVCELDLTPLVEYTFTDTDFFQISLNSSYHGNSSSAVLEVLYRPVKHIRPVPPSNLSYLGKTDRVVFHWLSGYQENTSFVQNLQYELSIHGDGKVTDVHPVDTHVVVDMSIFVPHRSYMARVRSVPNQMHYRGVWSHWGPAVHWTTGANSKGETPGSSFSSIWFAVFCLLPVLFLLLSYIPYYRWKKQVLIPSPTPYIRDFKRCAVPLRIVGELLQGEESLKIDSMIEESDSTPSPNPVHYEKMRSVHDQSEQPFITSAAPFTSPSMIRSPAGAEISFSSWLEDCAATDTGSVTCSEDYCTLSHINTEQANK</sequence>
<keyword evidence="3 8" id="KW-0732">Signal</keyword>
<dbReference type="GO" id="GO:0016064">
    <property type="term" value="P:immunoglobulin mediated immune response"/>
    <property type="evidence" value="ECO:0007669"/>
    <property type="project" value="TreeGrafter"/>
</dbReference>
<dbReference type="GeneTree" id="ENSGT00940000167095"/>
<evidence type="ECO:0000256" key="4">
    <source>
        <dbReference type="ARBA" id="ARBA00022989"/>
    </source>
</evidence>
<keyword evidence="6" id="KW-0675">Receptor</keyword>
<evidence type="ECO:0000313" key="10">
    <source>
        <dbReference type="Proteomes" id="UP001501920"/>
    </source>
</evidence>
<evidence type="ECO:0000256" key="7">
    <source>
        <dbReference type="SAM" id="Phobius"/>
    </source>
</evidence>